<dbReference type="Proteomes" id="UP000823521">
    <property type="component" value="Unassembled WGS sequence"/>
</dbReference>
<keyword evidence="1" id="KW-0472">Membrane</keyword>
<evidence type="ECO:0000256" key="1">
    <source>
        <dbReference type="SAM" id="Phobius"/>
    </source>
</evidence>
<comment type="caution">
    <text evidence="2">The sequence shown here is derived from an EMBL/GenBank/DDBJ whole genome shotgun (WGS) entry which is preliminary data.</text>
</comment>
<keyword evidence="3" id="KW-1185">Reference proteome</keyword>
<feature type="transmembrane region" description="Helical" evidence="1">
    <location>
        <begin position="34"/>
        <end position="54"/>
    </location>
</feature>
<evidence type="ECO:0008006" key="4">
    <source>
        <dbReference type="Google" id="ProtNLM"/>
    </source>
</evidence>
<proteinExistence type="predicted"/>
<dbReference type="RefSeq" id="WP_208813424.1">
    <property type="nucleotide sequence ID" value="NZ_WVUH01000071.1"/>
</dbReference>
<keyword evidence="1" id="KW-1133">Transmembrane helix</keyword>
<evidence type="ECO:0000313" key="2">
    <source>
        <dbReference type="EMBL" id="MBO4206520.1"/>
    </source>
</evidence>
<name>A0ABS3VPT2_MICEH</name>
<sequence>MELHRARKALPSGSVFALAGLSMVVLGWPQGGSGSIGLLLLGALALLVGGGTLVGELRPFTFRIDTEGLTMRGTGVNRPVPWSEIDSVVLDQPIPGAAGHRSPSPRLLLVPAAGVDPGIRLPLRSPVDDRPALLLLDLARVREPVQQVREALARFAGDRFVDDRPTVETPDFAVGLRGYDIAAVHTVIRRAQRALDRGGEPDRQRARTELTAALGKLPVAGRGYDRRQVESYLDDLARKLVGRPEERPDVDEGAPSPG</sequence>
<protein>
    <recommendedName>
        <fullName evidence="4">DivIVA domain-containing protein</fullName>
    </recommendedName>
</protein>
<accession>A0ABS3VPT2</accession>
<keyword evidence="1" id="KW-0812">Transmembrane</keyword>
<organism evidence="2 3">
    <name type="scientific">Micromonospora echinofusca</name>
    <dbReference type="NCBI Taxonomy" id="47858"/>
    <lineage>
        <taxon>Bacteria</taxon>
        <taxon>Bacillati</taxon>
        <taxon>Actinomycetota</taxon>
        <taxon>Actinomycetes</taxon>
        <taxon>Micromonosporales</taxon>
        <taxon>Micromonosporaceae</taxon>
        <taxon>Micromonospora</taxon>
    </lineage>
</organism>
<gene>
    <name evidence="2" type="ORF">GSF22_10980</name>
</gene>
<dbReference type="EMBL" id="WVUH01000071">
    <property type="protein sequence ID" value="MBO4206520.1"/>
    <property type="molecule type" value="Genomic_DNA"/>
</dbReference>
<reference evidence="2 3" key="1">
    <citation type="submission" date="2019-12" db="EMBL/GenBank/DDBJ databases">
        <title>Whole genome sequencing of endophytic Actinobacterium Micromonospora sp. MPMI6T.</title>
        <authorList>
            <person name="Evv R."/>
            <person name="Podile A.R."/>
        </authorList>
    </citation>
    <scope>NUCLEOTIDE SEQUENCE [LARGE SCALE GENOMIC DNA]</scope>
    <source>
        <strain evidence="2 3">MPMI6</strain>
    </source>
</reference>
<feature type="transmembrane region" description="Helical" evidence="1">
    <location>
        <begin position="9"/>
        <end position="28"/>
    </location>
</feature>
<evidence type="ECO:0000313" key="3">
    <source>
        <dbReference type="Proteomes" id="UP000823521"/>
    </source>
</evidence>